<dbReference type="RefSeq" id="WP_057849553.1">
    <property type="nucleotide sequence ID" value="NZ_LLXX01000037.1"/>
</dbReference>
<proteinExistence type="predicted"/>
<name>A0A0R3LV68_9BRAD</name>
<organism evidence="1 2">
    <name type="scientific">Bradyrhizobium valentinum</name>
    <dbReference type="NCBI Taxonomy" id="1518501"/>
    <lineage>
        <taxon>Bacteria</taxon>
        <taxon>Pseudomonadati</taxon>
        <taxon>Pseudomonadota</taxon>
        <taxon>Alphaproteobacteria</taxon>
        <taxon>Hyphomicrobiales</taxon>
        <taxon>Nitrobacteraceae</taxon>
        <taxon>Bradyrhizobium</taxon>
    </lineage>
</organism>
<evidence type="ECO:0000313" key="2">
    <source>
        <dbReference type="Proteomes" id="UP000051913"/>
    </source>
</evidence>
<reference evidence="1 2" key="1">
    <citation type="submission" date="2014-03" db="EMBL/GenBank/DDBJ databases">
        <title>Bradyrhizobium valentinum sp. nov., isolated from effective nodules of Lupinus mariae-josephae, a lupine endemic of basic-lime soils in Eastern Spain.</title>
        <authorList>
            <person name="Duran D."/>
            <person name="Rey L."/>
            <person name="Navarro A."/>
            <person name="Busquets A."/>
            <person name="Imperial J."/>
            <person name="Ruiz-Argueso T."/>
        </authorList>
    </citation>
    <scope>NUCLEOTIDE SEQUENCE [LARGE SCALE GENOMIC DNA]</scope>
    <source>
        <strain evidence="1 2">LmjM3</strain>
    </source>
</reference>
<dbReference type="Proteomes" id="UP000051913">
    <property type="component" value="Unassembled WGS sequence"/>
</dbReference>
<gene>
    <name evidence="1" type="ORF">CP49_40830</name>
</gene>
<evidence type="ECO:0000313" key="1">
    <source>
        <dbReference type="EMBL" id="KRR11627.1"/>
    </source>
</evidence>
<accession>A0A0R3LV68</accession>
<dbReference type="AlphaFoldDB" id="A0A0R3LV68"/>
<comment type="caution">
    <text evidence="1">The sequence shown here is derived from an EMBL/GenBank/DDBJ whole genome shotgun (WGS) entry which is preliminary data.</text>
</comment>
<sequence length="81" mass="8952">MIIDTFDRRTMARMEVALERACLLLPTGREKHNARRIVASKIIECANRGETSLSRLSEAGYAAAMQLSSSAQSVRKKEAAN</sequence>
<keyword evidence="2" id="KW-1185">Reference proteome</keyword>
<protein>
    <submittedName>
        <fullName evidence="1">Uncharacterized protein</fullName>
    </submittedName>
</protein>
<dbReference type="EMBL" id="LLXX01000037">
    <property type="protein sequence ID" value="KRR11627.1"/>
    <property type="molecule type" value="Genomic_DNA"/>
</dbReference>